<keyword evidence="7 8" id="KW-0472">Membrane</keyword>
<name>A0A8H4ACF2_GIGMA</name>
<keyword evidence="5 8" id="KW-1133">Transmembrane helix</keyword>
<proteinExistence type="predicted"/>
<dbReference type="PANTHER" id="PTHR33281">
    <property type="entry name" value="UPF0187 PROTEIN YNEE"/>
    <property type="match status" value="1"/>
</dbReference>
<protein>
    <submittedName>
        <fullName evidence="9">UPF0187-domain-containing protein</fullName>
    </submittedName>
</protein>
<dbReference type="GO" id="GO:0005254">
    <property type="term" value="F:chloride channel activity"/>
    <property type="evidence" value="ECO:0007669"/>
    <property type="project" value="InterPro"/>
</dbReference>
<evidence type="ECO:0000256" key="2">
    <source>
        <dbReference type="ARBA" id="ARBA00022448"/>
    </source>
</evidence>
<keyword evidence="10" id="KW-1185">Reference proteome</keyword>
<evidence type="ECO:0000256" key="1">
    <source>
        <dbReference type="ARBA" id="ARBA00004651"/>
    </source>
</evidence>
<evidence type="ECO:0000256" key="5">
    <source>
        <dbReference type="ARBA" id="ARBA00022989"/>
    </source>
</evidence>
<evidence type="ECO:0000256" key="8">
    <source>
        <dbReference type="SAM" id="Phobius"/>
    </source>
</evidence>
<dbReference type="GO" id="GO:0005886">
    <property type="term" value="C:plasma membrane"/>
    <property type="evidence" value="ECO:0007669"/>
    <property type="project" value="UniProtKB-SubCell"/>
</dbReference>
<dbReference type="InterPro" id="IPR044669">
    <property type="entry name" value="YneE/VCCN1/2-like"/>
</dbReference>
<dbReference type="Proteomes" id="UP000439903">
    <property type="component" value="Unassembled WGS sequence"/>
</dbReference>
<feature type="transmembrane region" description="Helical" evidence="8">
    <location>
        <begin position="55"/>
        <end position="74"/>
    </location>
</feature>
<organism evidence="9 10">
    <name type="scientific">Gigaspora margarita</name>
    <dbReference type="NCBI Taxonomy" id="4874"/>
    <lineage>
        <taxon>Eukaryota</taxon>
        <taxon>Fungi</taxon>
        <taxon>Fungi incertae sedis</taxon>
        <taxon>Mucoromycota</taxon>
        <taxon>Glomeromycotina</taxon>
        <taxon>Glomeromycetes</taxon>
        <taxon>Diversisporales</taxon>
        <taxon>Gigasporaceae</taxon>
        <taxon>Gigaspora</taxon>
    </lineage>
</organism>
<comment type="caution">
    <text evidence="9">The sequence shown here is derived from an EMBL/GenBank/DDBJ whole genome shotgun (WGS) entry which is preliminary data.</text>
</comment>
<keyword evidence="6" id="KW-0406">Ion transport</keyword>
<keyword evidence="2" id="KW-0813">Transport</keyword>
<keyword evidence="3" id="KW-1003">Cell membrane</keyword>
<feature type="transmembrane region" description="Helical" evidence="8">
    <location>
        <begin position="20"/>
        <end position="43"/>
    </location>
</feature>
<dbReference type="OrthoDB" id="1368at2759"/>
<dbReference type="Pfam" id="PF25539">
    <property type="entry name" value="Bestrophin_2"/>
    <property type="match status" value="1"/>
</dbReference>
<keyword evidence="4 8" id="KW-0812">Transmembrane</keyword>
<feature type="transmembrane region" description="Helical" evidence="8">
    <location>
        <begin position="279"/>
        <end position="297"/>
    </location>
</feature>
<evidence type="ECO:0000313" key="10">
    <source>
        <dbReference type="Proteomes" id="UP000439903"/>
    </source>
</evidence>
<feature type="transmembrane region" description="Helical" evidence="8">
    <location>
        <begin position="226"/>
        <end position="242"/>
    </location>
</feature>
<dbReference type="AlphaFoldDB" id="A0A8H4ACF2"/>
<sequence length="367" mass="42504">MSTDYYRPSLLNIFRWKGSIIPFVILPTFILTSFTAVIAALHIKTNIKLSIPQSFTLIPVTSFAIALLLTYRLNSACDKYWESRKTWSAMVCAIRNLTRFIWIDVKNVNKTDEKEEREILIEKKVAIKLLIGFAIALKHYLREEEGNILEDVKPYLNIKSSLPGFENLNRLDEVITENQKPNTSSFIKKKKQPIIELKPNLPLEISLYISGYITTQLRKKRIEPTIASNMLTIINLLVEYITRFERILKTPLPIAFSIHLYQTLWVYCLSLPFQLVASVGWITIVIVFFVSFILFGVERIAAEVQNPFGYGYNHFDLDYFCETVKREITAIIKHDPPDDSHWVFDVENKNITFQSTEDEGANNEVHE</sequence>
<dbReference type="EMBL" id="WTPW01000800">
    <property type="protein sequence ID" value="KAF0478658.1"/>
    <property type="molecule type" value="Genomic_DNA"/>
</dbReference>
<comment type="subcellular location">
    <subcellularLocation>
        <location evidence="1">Cell membrane</location>
        <topology evidence="1">Multi-pass membrane protein</topology>
    </subcellularLocation>
</comment>
<reference evidence="9 10" key="1">
    <citation type="journal article" date="2019" name="Environ. Microbiol.">
        <title>At the nexus of three kingdoms: the genome of the mycorrhizal fungus Gigaspora margarita provides insights into plant, endobacterial and fungal interactions.</title>
        <authorList>
            <person name="Venice F."/>
            <person name="Ghignone S."/>
            <person name="Salvioli di Fossalunga A."/>
            <person name="Amselem J."/>
            <person name="Novero M."/>
            <person name="Xianan X."/>
            <person name="Sedzielewska Toro K."/>
            <person name="Morin E."/>
            <person name="Lipzen A."/>
            <person name="Grigoriev I.V."/>
            <person name="Henrissat B."/>
            <person name="Martin F.M."/>
            <person name="Bonfante P."/>
        </authorList>
    </citation>
    <scope>NUCLEOTIDE SEQUENCE [LARGE SCALE GENOMIC DNA]</scope>
    <source>
        <strain evidence="9 10">BEG34</strain>
    </source>
</reference>
<evidence type="ECO:0000313" key="9">
    <source>
        <dbReference type="EMBL" id="KAF0478658.1"/>
    </source>
</evidence>
<gene>
    <name evidence="9" type="ORF">F8M41_023960</name>
</gene>
<accession>A0A8H4ACF2</accession>
<evidence type="ECO:0000256" key="7">
    <source>
        <dbReference type="ARBA" id="ARBA00023136"/>
    </source>
</evidence>
<dbReference type="PANTHER" id="PTHR33281:SF19">
    <property type="entry name" value="VOLTAGE-DEPENDENT ANION CHANNEL-FORMING PROTEIN YNEE"/>
    <property type="match status" value="1"/>
</dbReference>
<evidence type="ECO:0000256" key="6">
    <source>
        <dbReference type="ARBA" id="ARBA00023065"/>
    </source>
</evidence>
<evidence type="ECO:0000256" key="4">
    <source>
        <dbReference type="ARBA" id="ARBA00022692"/>
    </source>
</evidence>
<evidence type="ECO:0000256" key="3">
    <source>
        <dbReference type="ARBA" id="ARBA00022475"/>
    </source>
</evidence>